<evidence type="ECO:0000313" key="2">
    <source>
        <dbReference type="EMBL" id="CEI60045.1"/>
    </source>
</evidence>
<evidence type="ECO:0000259" key="1">
    <source>
        <dbReference type="Pfam" id="PF06985"/>
    </source>
</evidence>
<keyword evidence="3" id="KW-1185">Reference proteome</keyword>
<dbReference type="STRING" id="56646.A0A2L2TLM0"/>
<dbReference type="AlphaFoldDB" id="A0A2L2TLM0"/>
<proteinExistence type="predicted"/>
<organism evidence="2 3">
    <name type="scientific">Fusarium venenatum</name>
    <dbReference type="NCBI Taxonomy" id="56646"/>
    <lineage>
        <taxon>Eukaryota</taxon>
        <taxon>Fungi</taxon>
        <taxon>Dikarya</taxon>
        <taxon>Ascomycota</taxon>
        <taxon>Pezizomycotina</taxon>
        <taxon>Sordariomycetes</taxon>
        <taxon>Hypocreomycetidae</taxon>
        <taxon>Hypocreales</taxon>
        <taxon>Nectriaceae</taxon>
        <taxon>Fusarium</taxon>
    </lineage>
</organism>
<evidence type="ECO:0000313" key="3">
    <source>
        <dbReference type="Proteomes" id="UP000245910"/>
    </source>
</evidence>
<dbReference type="Proteomes" id="UP000245910">
    <property type="component" value="Chromosome II"/>
</dbReference>
<name>A0A2L2TLM0_9HYPO</name>
<dbReference type="Pfam" id="PF06985">
    <property type="entry name" value="HET"/>
    <property type="match status" value="1"/>
</dbReference>
<feature type="domain" description="Heterokaryon incompatibility" evidence="1">
    <location>
        <begin position="36"/>
        <end position="191"/>
    </location>
</feature>
<reference evidence="3" key="1">
    <citation type="submission" date="2014-10" db="EMBL/GenBank/DDBJ databases">
        <authorList>
            <person name="King R."/>
        </authorList>
    </citation>
    <scope>NUCLEOTIDE SEQUENCE [LARGE SCALE GENOMIC DNA]</scope>
    <source>
        <strain evidence="3">A3/5</strain>
    </source>
</reference>
<protein>
    <recommendedName>
        <fullName evidence="1">Heterokaryon incompatibility domain-containing protein</fullName>
    </recommendedName>
</protein>
<dbReference type="PANTHER" id="PTHR33112">
    <property type="entry name" value="DOMAIN PROTEIN, PUTATIVE-RELATED"/>
    <property type="match status" value="1"/>
</dbReference>
<dbReference type="InterPro" id="IPR010730">
    <property type="entry name" value="HET"/>
</dbReference>
<accession>A0A2L2TLM0</accession>
<dbReference type="EMBL" id="LN649230">
    <property type="protein sequence ID" value="CEI60045.1"/>
    <property type="molecule type" value="Genomic_DNA"/>
</dbReference>
<sequence>MNLVLPTRLIDVGNIDDNMVRLVDVKKCSDGHEFTYLILSYCWGTGNETSKTTEVKLEARLEGFEVSELAKTIQDAILLTRTMGYRYLWVDAICIIQGSRGDFQSESSRMGDYYSNAECCISASAASDSSEGFLRPRPIVRYPTETFALRIANDSGDGPKHFVFRDNNNSPIFIKALLDSSLTQRGWCLQETALSKRILHWTLQGLYLECSNSLFLEGSKIPWDRSWDNEAMPRTILARPNNDHLVTHGWCQLVSIFSETDLTYETDRLYAIHGIASLLVERLKIEYFNGHFRFGLAHGLLWYHGNTKHSSFHYMRDEKPVEVSLPSWCWAFACPVQHERIRQKPIFIHDDHPKRLRQWPTRPGDTSTVVSPVSKLYIRAPIIQLVIGRKDLGYMVDESSGQQVNFECSFFLDRERDVLKKMFHHGMGEEESVLWMPVGKQLHHDTNAVVGLLIYEVSGEDKGTYRRCGVLTYVDFANEELLMDLKEITLV</sequence>
<dbReference type="PANTHER" id="PTHR33112:SF10">
    <property type="entry name" value="TOL"/>
    <property type="match status" value="1"/>
</dbReference>